<gene>
    <name evidence="4" type="ORF">MENT_LOCUS39090</name>
</gene>
<feature type="compositionally biased region" description="Basic and acidic residues" evidence="2">
    <location>
        <begin position="56"/>
        <end position="67"/>
    </location>
</feature>
<protein>
    <recommendedName>
        <fullName evidence="3">DMAP1-binding domain-containing protein</fullName>
    </recommendedName>
</protein>
<feature type="compositionally biased region" description="Basic and acidic residues" evidence="2">
    <location>
        <begin position="74"/>
        <end position="84"/>
    </location>
</feature>
<feature type="region of interest" description="Disordered" evidence="2">
    <location>
        <begin position="48"/>
        <end position="84"/>
    </location>
</feature>
<evidence type="ECO:0000313" key="5">
    <source>
        <dbReference type="Proteomes" id="UP000580250"/>
    </source>
</evidence>
<dbReference type="AlphaFoldDB" id="A0A6V7WHV8"/>
<feature type="coiled-coil region" evidence="1">
    <location>
        <begin position="86"/>
        <end position="113"/>
    </location>
</feature>
<proteinExistence type="predicted"/>
<accession>A0A6V7WHV8</accession>
<dbReference type="Pfam" id="PF06464">
    <property type="entry name" value="DMAP_binding"/>
    <property type="match status" value="1"/>
</dbReference>
<dbReference type="PROSITE" id="PS51912">
    <property type="entry name" value="DMAP1_BIND"/>
    <property type="match status" value="1"/>
</dbReference>
<name>A0A6V7WHV8_MELEN</name>
<sequence>MTSTSSYAVDICKLPEVVREKLAQLDLELTEGDITEKGYEKKRQQLIEPFLKKTSKKESNKKDDKVQKQRRRTTRTETRYHSEIRQEAVQQALSNLENKNNKKEEQQQNNNKNNFLILPTQQQNSKTGSFISFRQRIGSRNSRKLQGTQTSGLFIFLNFNSEDFGTCKWMGCLFVDFFPIFFISRIS</sequence>
<reference evidence="4 5" key="1">
    <citation type="submission" date="2020-08" db="EMBL/GenBank/DDBJ databases">
        <authorList>
            <person name="Koutsovoulos G."/>
            <person name="Danchin GJ E."/>
        </authorList>
    </citation>
    <scope>NUCLEOTIDE SEQUENCE [LARGE SCALE GENOMIC DNA]</scope>
</reference>
<evidence type="ECO:0000256" key="2">
    <source>
        <dbReference type="SAM" id="MobiDB-lite"/>
    </source>
</evidence>
<evidence type="ECO:0000256" key="1">
    <source>
        <dbReference type="SAM" id="Coils"/>
    </source>
</evidence>
<evidence type="ECO:0000313" key="4">
    <source>
        <dbReference type="EMBL" id="CAD2186583.1"/>
    </source>
</evidence>
<keyword evidence="1" id="KW-0175">Coiled coil</keyword>
<dbReference type="EMBL" id="CAJEWN010000594">
    <property type="protein sequence ID" value="CAD2186583.1"/>
    <property type="molecule type" value="Genomic_DNA"/>
</dbReference>
<feature type="domain" description="DMAP1-binding" evidence="3">
    <location>
        <begin position="10"/>
        <end position="116"/>
    </location>
</feature>
<dbReference type="SMART" id="SM01137">
    <property type="entry name" value="DMAP_binding"/>
    <property type="match status" value="1"/>
</dbReference>
<organism evidence="4 5">
    <name type="scientific">Meloidogyne enterolobii</name>
    <name type="common">Root-knot nematode worm</name>
    <name type="synonym">Meloidogyne mayaguensis</name>
    <dbReference type="NCBI Taxonomy" id="390850"/>
    <lineage>
        <taxon>Eukaryota</taxon>
        <taxon>Metazoa</taxon>
        <taxon>Ecdysozoa</taxon>
        <taxon>Nematoda</taxon>
        <taxon>Chromadorea</taxon>
        <taxon>Rhabditida</taxon>
        <taxon>Tylenchina</taxon>
        <taxon>Tylenchomorpha</taxon>
        <taxon>Tylenchoidea</taxon>
        <taxon>Meloidogynidae</taxon>
        <taxon>Meloidogyninae</taxon>
        <taxon>Meloidogyne</taxon>
    </lineage>
</organism>
<dbReference type="InterPro" id="IPR010506">
    <property type="entry name" value="DMAP1-bd"/>
</dbReference>
<comment type="caution">
    <text evidence="4">The sequence shown here is derived from an EMBL/GenBank/DDBJ whole genome shotgun (WGS) entry which is preliminary data.</text>
</comment>
<evidence type="ECO:0000259" key="3">
    <source>
        <dbReference type="PROSITE" id="PS51912"/>
    </source>
</evidence>
<dbReference type="OrthoDB" id="263283at2759"/>
<dbReference type="Proteomes" id="UP000580250">
    <property type="component" value="Unassembled WGS sequence"/>
</dbReference>